<gene>
    <name evidence="2" type="primary">vioA_1</name>
    <name evidence="2" type="ORF">SDC9_15349</name>
</gene>
<organism evidence="2">
    <name type="scientific">bioreactor metagenome</name>
    <dbReference type="NCBI Taxonomy" id="1076179"/>
    <lineage>
        <taxon>unclassified sequences</taxon>
        <taxon>metagenomes</taxon>
        <taxon>ecological metagenomes</taxon>
    </lineage>
</organism>
<dbReference type="EC" id="2.6.1.33" evidence="2"/>
<dbReference type="InterPro" id="IPR000653">
    <property type="entry name" value="DegT/StrS_aminotransferase"/>
</dbReference>
<evidence type="ECO:0000313" key="2">
    <source>
        <dbReference type="EMBL" id="MPL69602.1"/>
    </source>
</evidence>
<dbReference type="SUPFAM" id="SSF53383">
    <property type="entry name" value="PLP-dependent transferases"/>
    <property type="match status" value="1"/>
</dbReference>
<dbReference type="PANTHER" id="PTHR30244">
    <property type="entry name" value="TRANSAMINASE"/>
    <property type="match status" value="1"/>
</dbReference>
<evidence type="ECO:0000256" key="1">
    <source>
        <dbReference type="ARBA" id="ARBA00022898"/>
    </source>
</evidence>
<dbReference type="EMBL" id="VSSQ01000048">
    <property type="protein sequence ID" value="MPL69602.1"/>
    <property type="molecule type" value="Genomic_DNA"/>
</dbReference>
<dbReference type="CDD" id="cd00616">
    <property type="entry name" value="AHBA_syn"/>
    <property type="match status" value="1"/>
</dbReference>
<dbReference type="PIRSF" id="PIRSF000390">
    <property type="entry name" value="PLP_StrS"/>
    <property type="match status" value="1"/>
</dbReference>
<protein>
    <submittedName>
        <fullName evidence="2">dTDP-4-amino-4,6-dideoxy-D-glucose transaminase</fullName>
        <ecNumber evidence="2">2.6.1.33</ecNumber>
    </submittedName>
</protein>
<dbReference type="GO" id="GO:0030170">
    <property type="term" value="F:pyridoxal phosphate binding"/>
    <property type="evidence" value="ECO:0007669"/>
    <property type="project" value="TreeGrafter"/>
</dbReference>
<accession>A0A644TTN0</accession>
<dbReference type="PANTHER" id="PTHR30244:SF9">
    <property type="entry name" value="PROTEIN RV3402C"/>
    <property type="match status" value="1"/>
</dbReference>
<dbReference type="Pfam" id="PF01041">
    <property type="entry name" value="DegT_DnrJ_EryC1"/>
    <property type="match status" value="1"/>
</dbReference>
<dbReference type="AlphaFoldDB" id="A0A644TTN0"/>
<name>A0A644TTN0_9ZZZZ</name>
<dbReference type="Gene3D" id="3.40.640.10">
    <property type="entry name" value="Type I PLP-dependent aspartate aminotransferase-like (Major domain)"/>
    <property type="match status" value="1"/>
</dbReference>
<dbReference type="InterPro" id="IPR015422">
    <property type="entry name" value="PyrdxlP-dep_Trfase_small"/>
</dbReference>
<dbReference type="InterPro" id="IPR015424">
    <property type="entry name" value="PyrdxlP-dep_Trfase"/>
</dbReference>
<sequence length="358" mass="39906">MPPIQDFIPYLEKIWSSRQLTNGGALHAELEKELCQYLGVKYISLFSSGTLALTLALKALNLKGEVITTPFTAAATAQAIYWNNLTPVFADIDHEDFNISVSEIERAISPDTCALLPVHVFGNPCKVEKINQLAQKHNLKVIYDAAHCFGVQFNGESICNFGDLSVLSFHATKVFSTIEGGAVVCRGPATKEYIDTLKNTGISAVDLITGHGLNAKMNELQAGFGLLQLKYIDSVMEQRKNVAMHYRKLLHHLPGLKTLQDMHLVKHNYSYFPVLIDPDAFGKTRDELCAYLKANGIFARRYFYPLISNQCGFSNCKTGHLPIAENVARNILCLPLYHDLTLEDAEMVCNRIFTFAEE</sequence>
<keyword evidence="2" id="KW-0032">Aminotransferase</keyword>
<dbReference type="Gene3D" id="3.90.1150.10">
    <property type="entry name" value="Aspartate Aminotransferase, domain 1"/>
    <property type="match status" value="1"/>
</dbReference>
<keyword evidence="1" id="KW-0663">Pyridoxal phosphate</keyword>
<dbReference type="InterPro" id="IPR015421">
    <property type="entry name" value="PyrdxlP-dep_Trfase_major"/>
</dbReference>
<comment type="caution">
    <text evidence="2">The sequence shown here is derived from an EMBL/GenBank/DDBJ whole genome shotgun (WGS) entry which is preliminary data.</text>
</comment>
<dbReference type="GO" id="GO:0019179">
    <property type="term" value="F:dTDP-4-amino-4,6-dideoxy-D-glucose transaminase activity"/>
    <property type="evidence" value="ECO:0007669"/>
    <property type="project" value="UniProtKB-EC"/>
</dbReference>
<proteinExistence type="predicted"/>
<keyword evidence="2" id="KW-0808">Transferase</keyword>
<dbReference type="GO" id="GO:0000271">
    <property type="term" value="P:polysaccharide biosynthetic process"/>
    <property type="evidence" value="ECO:0007669"/>
    <property type="project" value="TreeGrafter"/>
</dbReference>
<reference evidence="2" key="1">
    <citation type="submission" date="2019-08" db="EMBL/GenBank/DDBJ databases">
        <authorList>
            <person name="Kucharzyk K."/>
            <person name="Murdoch R.W."/>
            <person name="Higgins S."/>
            <person name="Loffler F."/>
        </authorList>
    </citation>
    <scope>NUCLEOTIDE SEQUENCE</scope>
</reference>